<proteinExistence type="predicted"/>
<dbReference type="AlphaFoldDB" id="A0A4Y2VZD7"/>
<dbReference type="Proteomes" id="UP000499080">
    <property type="component" value="Unassembled WGS sequence"/>
</dbReference>
<protein>
    <submittedName>
        <fullName evidence="1">Uncharacterized protein</fullName>
    </submittedName>
</protein>
<organism evidence="1 2">
    <name type="scientific">Araneus ventricosus</name>
    <name type="common">Orbweaver spider</name>
    <name type="synonym">Epeira ventricosa</name>
    <dbReference type="NCBI Taxonomy" id="182803"/>
    <lineage>
        <taxon>Eukaryota</taxon>
        <taxon>Metazoa</taxon>
        <taxon>Ecdysozoa</taxon>
        <taxon>Arthropoda</taxon>
        <taxon>Chelicerata</taxon>
        <taxon>Arachnida</taxon>
        <taxon>Araneae</taxon>
        <taxon>Araneomorphae</taxon>
        <taxon>Entelegynae</taxon>
        <taxon>Araneoidea</taxon>
        <taxon>Araneidae</taxon>
        <taxon>Araneus</taxon>
    </lineage>
</organism>
<name>A0A4Y2VZD7_ARAVE</name>
<sequence>MEECCKHKQELEENTVNLLILEVLSRQRRQSFLIPTRVTSIMPTFSGFEIPGFGIRCKVPEVINGGMFGICDLLTSWSRINSRTSCLRNIPRFPNSF</sequence>
<gene>
    <name evidence="1" type="ORF">AVEN_127170_1</name>
</gene>
<keyword evidence="2" id="KW-1185">Reference proteome</keyword>
<reference evidence="1 2" key="1">
    <citation type="journal article" date="2019" name="Sci. Rep.">
        <title>Orb-weaving spider Araneus ventricosus genome elucidates the spidroin gene catalogue.</title>
        <authorList>
            <person name="Kono N."/>
            <person name="Nakamura H."/>
            <person name="Ohtoshi R."/>
            <person name="Moran D.A.P."/>
            <person name="Shinohara A."/>
            <person name="Yoshida Y."/>
            <person name="Fujiwara M."/>
            <person name="Mori M."/>
            <person name="Tomita M."/>
            <person name="Arakawa K."/>
        </authorList>
    </citation>
    <scope>NUCLEOTIDE SEQUENCE [LARGE SCALE GENOMIC DNA]</scope>
</reference>
<accession>A0A4Y2VZD7</accession>
<comment type="caution">
    <text evidence="1">The sequence shown here is derived from an EMBL/GenBank/DDBJ whole genome shotgun (WGS) entry which is preliminary data.</text>
</comment>
<dbReference type="EMBL" id="BGPR01052820">
    <property type="protein sequence ID" value="GBO29656.1"/>
    <property type="molecule type" value="Genomic_DNA"/>
</dbReference>
<evidence type="ECO:0000313" key="2">
    <source>
        <dbReference type="Proteomes" id="UP000499080"/>
    </source>
</evidence>
<evidence type="ECO:0000313" key="1">
    <source>
        <dbReference type="EMBL" id="GBO29656.1"/>
    </source>
</evidence>